<name>A0AB34HFF8_ESCRO</name>
<accession>A0AB34HFF8</accession>
<sequence>MKPKPVSHKIENTYRFLTFAERLGNVNIDIIHRIDRTASFDEIFESRFERCLILGFSEVMFAMKQFEQLFLPSFLLYIENCFLTDDAAVKDEALAILAKLILNKAAPPTTGSMAIEKYPLLFSEQTVGAREPQLLKPACLEPMLCNKRSLRTTTKSSPHLLQLEKAHARQQRPNAAKKR</sequence>
<dbReference type="GO" id="GO:0032040">
    <property type="term" value="C:small-subunit processome"/>
    <property type="evidence" value="ECO:0007669"/>
    <property type="project" value="TreeGrafter"/>
</dbReference>
<evidence type="ECO:0000313" key="2">
    <source>
        <dbReference type="Proteomes" id="UP001159641"/>
    </source>
</evidence>
<dbReference type="AlphaFoldDB" id="A0AB34HFF8"/>
<comment type="caution">
    <text evidence="1">The sequence shown here is derived from an EMBL/GenBank/DDBJ whole genome shotgun (WGS) entry which is preliminary data.</text>
</comment>
<dbReference type="InterPro" id="IPR052575">
    <property type="entry name" value="SSU_processome_comp_20"/>
</dbReference>
<proteinExistence type="predicted"/>
<dbReference type="GO" id="GO:0030686">
    <property type="term" value="C:90S preribosome"/>
    <property type="evidence" value="ECO:0007669"/>
    <property type="project" value="TreeGrafter"/>
</dbReference>
<protein>
    <submittedName>
        <fullName evidence="1">Uncharacterized protein</fullName>
    </submittedName>
</protein>
<dbReference type="EMBL" id="JAIQCJ010001201">
    <property type="protein sequence ID" value="KAJ8791561.1"/>
    <property type="molecule type" value="Genomic_DNA"/>
</dbReference>
<keyword evidence="2" id="KW-1185">Reference proteome</keyword>
<dbReference type="Proteomes" id="UP001159641">
    <property type="component" value="Unassembled WGS sequence"/>
</dbReference>
<dbReference type="PANTHER" id="PTHR17695">
    <property type="entry name" value="SMALL SUBUNIT PROCESSOME COMPONENT 20 HOMOLOG"/>
    <property type="match status" value="1"/>
</dbReference>
<evidence type="ECO:0000313" key="1">
    <source>
        <dbReference type="EMBL" id="KAJ8791561.1"/>
    </source>
</evidence>
<gene>
    <name evidence="1" type="ORF">J1605_020283</name>
</gene>
<dbReference type="PANTHER" id="PTHR17695:SF11">
    <property type="entry name" value="SMALL SUBUNIT PROCESSOME COMPONENT 20 HOMOLOG"/>
    <property type="match status" value="1"/>
</dbReference>
<organism evidence="1 2">
    <name type="scientific">Eschrichtius robustus</name>
    <name type="common">California gray whale</name>
    <name type="synonym">Eschrichtius gibbosus</name>
    <dbReference type="NCBI Taxonomy" id="9764"/>
    <lineage>
        <taxon>Eukaryota</taxon>
        <taxon>Metazoa</taxon>
        <taxon>Chordata</taxon>
        <taxon>Craniata</taxon>
        <taxon>Vertebrata</taxon>
        <taxon>Euteleostomi</taxon>
        <taxon>Mammalia</taxon>
        <taxon>Eutheria</taxon>
        <taxon>Laurasiatheria</taxon>
        <taxon>Artiodactyla</taxon>
        <taxon>Whippomorpha</taxon>
        <taxon>Cetacea</taxon>
        <taxon>Mysticeti</taxon>
        <taxon>Eschrichtiidae</taxon>
        <taxon>Eschrichtius</taxon>
    </lineage>
</organism>
<reference evidence="1 2" key="1">
    <citation type="submission" date="2022-11" db="EMBL/GenBank/DDBJ databases">
        <title>Whole genome sequence of Eschrichtius robustus ER-17-0199.</title>
        <authorList>
            <person name="Bruniche-Olsen A."/>
            <person name="Black A.N."/>
            <person name="Fields C.J."/>
            <person name="Walden K."/>
            <person name="Dewoody J.A."/>
        </authorList>
    </citation>
    <scope>NUCLEOTIDE SEQUENCE [LARGE SCALE GENOMIC DNA]</scope>
    <source>
        <strain evidence="1">ER-17-0199</strain>
        <tissue evidence="1">Blubber</tissue>
    </source>
</reference>